<dbReference type="EMBL" id="JAWWNJ010000001">
    <property type="protein sequence ID" value="KAK7063989.1"/>
    <property type="molecule type" value="Genomic_DNA"/>
</dbReference>
<dbReference type="SUPFAM" id="SSF52833">
    <property type="entry name" value="Thioredoxin-like"/>
    <property type="match status" value="1"/>
</dbReference>
<dbReference type="GO" id="GO:0005829">
    <property type="term" value="C:cytosol"/>
    <property type="evidence" value="ECO:0007669"/>
    <property type="project" value="TreeGrafter"/>
</dbReference>
<protein>
    <submittedName>
        <fullName evidence="3">Duf953 domain protein</fullName>
    </submittedName>
</protein>
<dbReference type="Pfam" id="PF06110">
    <property type="entry name" value="TXD17-like_Trx"/>
    <property type="match status" value="1"/>
</dbReference>
<dbReference type="PANTHER" id="PTHR12452">
    <property type="entry name" value="42-9-9 PROTEIN-RELATED"/>
    <property type="match status" value="1"/>
</dbReference>
<reference evidence="3 4" key="1">
    <citation type="journal article" date="2024" name="J Genomics">
        <title>Draft genome sequencing and assembly of Favolaschia claudopus CIRM-BRFM 2984 isolated from oak limbs.</title>
        <authorList>
            <person name="Navarro D."/>
            <person name="Drula E."/>
            <person name="Chaduli D."/>
            <person name="Cazenave R."/>
            <person name="Ahrendt S."/>
            <person name="Wang J."/>
            <person name="Lipzen A."/>
            <person name="Daum C."/>
            <person name="Barry K."/>
            <person name="Grigoriev I.V."/>
            <person name="Favel A."/>
            <person name="Rosso M.N."/>
            <person name="Martin F."/>
        </authorList>
    </citation>
    <scope>NUCLEOTIDE SEQUENCE [LARGE SCALE GENOMIC DNA]</scope>
    <source>
        <strain evidence="3 4">CIRM-BRFM 2984</strain>
    </source>
</reference>
<dbReference type="Gene3D" id="3.40.30.10">
    <property type="entry name" value="Glutaredoxin"/>
    <property type="match status" value="1"/>
</dbReference>
<keyword evidence="4" id="KW-1185">Reference proteome</keyword>
<dbReference type="InterPro" id="IPR010357">
    <property type="entry name" value="TXNDC17_dom"/>
</dbReference>
<evidence type="ECO:0000313" key="4">
    <source>
        <dbReference type="Proteomes" id="UP001362999"/>
    </source>
</evidence>
<proteinExistence type="inferred from homology"/>
<dbReference type="PANTHER" id="PTHR12452:SF0">
    <property type="entry name" value="THIOREDOXIN DOMAIN-CONTAINING PROTEIN 17"/>
    <property type="match status" value="1"/>
</dbReference>
<dbReference type="GO" id="GO:0047134">
    <property type="term" value="F:protein-disulfide reductase [NAD(P)H] activity"/>
    <property type="evidence" value="ECO:0007669"/>
    <property type="project" value="InterPro"/>
</dbReference>
<evidence type="ECO:0000259" key="2">
    <source>
        <dbReference type="Pfam" id="PF06110"/>
    </source>
</evidence>
<organism evidence="3 4">
    <name type="scientific">Favolaschia claudopus</name>
    <dbReference type="NCBI Taxonomy" id="2862362"/>
    <lineage>
        <taxon>Eukaryota</taxon>
        <taxon>Fungi</taxon>
        <taxon>Dikarya</taxon>
        <taxon>Basidiomycota</taxon>
        <taxon>Agaricomycotina</taxon>
        <taxon>Agaricomycetes</taxon>
        <taxon>Agaricomycetidae</taxon>
        <taxon>Agaricales</taxon>
        <taxon>Marasmiineae</taxon>
        <taxon>Mycenaceae</taxon>
        <taxon>Favolaschia</taxon>
    </lineage>
</organism>
<feature type="domain" description="Thioredoxin" evidence="2">
    <location>
        <begin position="23"/>
        <end position="110"/>
    </location>
</feature>
<accession>A0AAW0EIS5</accession>
<dbReference type="Proteomes" id="UP001362999">
    <property type="component" value="Unassembled WGS sequence"/>
</dbReference>
<comment type="caution">
    <text evidence="3">The sequence shown here is derived from an EMBL/GenBank/DDBJ whole genome shotgun (WGS) entry which is preliminary data.</text>
</comment>
<dbReference type="InterPro" id="IPR036249">
    <property type="entry name" value="Thioredoxin-like_sf"/>
</dbReference>
<evidence type="ECO:0000256" key="1">
    <source>
        <dbReference type="ARBA" id="ARBA00008987"/>
    </source>
</evidence>
<dbReference type="AlphaFoldDB" id="A0AAW0EIS5"/>
<comment type="similarity">
    <text evidence="1">Belongs to the thioredoxin family.</text>
</comment>
<dbReference type="InterPro" id="IPR045108">
    <property type="entry name" value="TXNDC17-like"/>
</dbReference>
<gene>
    <name evidence="3" type="ORF">R3P38DRAFT_2756795</name>
</gene>
<sequence length="119" mass="13324">MPLNIVENPVENPAALLDRPEAFLIFYSNVEEGRMWCSDCRAVDEHVRKVFSESDTGPVAAIVYVGSKPVWKAKDHVFRGEPLKIGGVPTILKIREGKEVGRLVDKEINTQLEQFVSSD</sequence>
<evidence type="ECO:0000313" key="3">
    <source>
        <dbReference type="EMBL" id="KAK7063989.1"/>
    </source>
</evidence>
<name>A0AAW0EIS5_9AGAR</name>